<dbReference type="RefSeq" id="WP_194075940.1">
    <property type="nucleotide sequence ID" value="NZ_CP061839.1"/>
</dbReference>
<dbReference type="Proteomes" id="UP000593915">
    <property type="component" value="Chromosome"/>
</dbReference>
<dbReference type="Pfam" id="PF13306">
    <property type="entry name" value="LRR_5"/>
    <property type="match status" value="1"/>
</dbReference>
<evidence type="ECO:0000256" key="1">
    <source>
        <dbReference type="SAM" id="MobiDB-lite"/>
    </source>
</evidence>
<feature type="region of interest" description="Disordered" evidence="1">
    <location>
        <begin position="326"/>
        <end position="346"/>
    </location>
</feature>
<dbReference type="PANTHER" id="PTHR45661">
    <property type="entry name" value="SURFACE ANTIGEN"/>
    <property type="match status" value="1"/>
</dbReference>
<dbReference type="InterPro" id="IPR026906">
    <property type="entry name" value="LRR_5"/>
</dbReference>
<accession>A0A7S6WNH7</accession>
<protein>
    <submittedName>
        <fullName evidence="3">Leucine-rich repeat domain-containing protein</fullName>
    </submittedName>
</protein>
<reference evidence="3 4" key="1">
    <citation type="submission" date="2020-09" db="EMBL/GenBank/DDBJ databases">
        <title>Characterization of Treponema spp. from bovine digital dermatitis in Korea.</title>
        <authorList>
            <person name="Espiritu H.M."/>
            <person name="Cho Y.I."/>
            <person name="Mamuad L."/>
        </authorList>
    </citation>
    <scope>NUCLEOTIDE SEQUENCE [LARGE SCALE GENOMIC DNA]</scope>
    <source>
        <strain evidence="3 4">KS1</strain>
    </source>
</reference>
<sequence>MNKEQNNRFKIRTINSKYLLICFAVSVLTSVTACHHKGNTLTPTPAASSDDSTPSVTPSQQVVFDVDVATKTLKGYKGDAPKGKLVIPRNIYGTDIEHIGENAFKGCTDLTEVVIGDGIKTVGKNAFSGCKKLAKIELPKVMEIGDYTFANTEIESITIPEVTKIGSSAFASCKKLKTIDMPKVTELGTGVFKSSGLETVTIPNGGITKITDSLFEKCENLSTVTMHNNITEIGISGFEGCKKLVSLTLSTGLLKTGSKSFKSSGIERMDFPQGFTYLGDSSFEECTGLKVVYLPSSVTDVGNDAFKNCNQSATVYAKTNEVQTKAKGKGLPDGNIKVGDPPVTID</sequence>
<dbReference type="PROSITE" id="PS51257">
    <property type="entry name" value="PROKAR_LIPOPROTEIN"/>
    <property type="match status" value="1"/>
</dbReference>
<organism evidence="3 4">
    <name type="scientific">Treponema pedis</name>
    <dbReference type="NCBI Taxonomy" id="409322"/>
    <lineage>
        <taxon>Bacteria</taxon>
        <taxon>Pseudomonadati</taxon>
        <taxon>Spirochaetota</taxon>
        <taxon>Spirochaetia</taxon>
        <taxon>Spirochaetales</taxon>
        <taxon>Treponemataceae</taxon>
        <taxon>Treponema</taxon>
    </lineage>
</organism>
<evidence type="ECO:0000256" key="2">
    <source>
        <dbReference type="SAM" id="SignalP"/>
    </source>
</evidence>
<dbReference type="AlphaFoldDB" id="A0A7S6WNH7"/>
<keyword evidence="2" id="KW-0732">Signal</keyword>
<dbReference type="PANTHER" id="PTHR45661:SF3">
    <property type="entry name" value="IG-LIKE DOMAIN-CONTAINING PROTEIN"/>
    <property type="match status" value="1"/>
</dbReference>
<proteinExistence type="predicted"/>
<dbReference type="InterPro" id="IPR032675">
    <property type="entry name" value="LRR_dom_sf"/>
</dbReference>
<gene>
    <name evidence="3" type="ORF">IFE08_11370</name>
</gene>
<dbReference type="EMBL" id="CP061839">
    <property type="protein sequence ID" value="QOW60403.1"/>
    <property type="molecule type" value="Genomic_DNA"/>
</dbReference>
<evidence type="ECO:0000313" key="4">
    <source>
        <dbReference type="Proteomes" id="UP000593915"/>
    </source>
</evidence>
<evidence type="ECO:0000313" key="3">
    <source>
        <dbReference type="EMBL" id="QOW60403.1"/>
    </source>
</evidence>
<dbReference type="SUPFAM" id="SSF52058">
    <property type="entry name" value="L domain-like"/>
    <property type="match status" value="1"/>
</dbReference>
<feature type="chain" id="PRO_5032506214" evidence="2">
    <location>
        <begin position="34"/>
        <end position="346"/>
    </location>
</feature>
<feature type="signal peptide" evidence="2">
    <location>
        <begin position="1"/>
        <end position="33"/>
    </location>
</feature>
<name>A0A7S6WNH7_9SPIR</name>
<dbReference type="InterPro" id="IPR053139">
    <property type="entry name" value="Surface_bspA-like"/>
</dbReference>
<dbReference type="Gene3D" id="3.80.10.10">
    <property type="entry name" value="Ribonuclease Inhibitor"/>
    <property type="match status" value="2"/>
</dbReference>